<organism evidence="1">
    <name type="scientific">Siphoviridae sp. ctZro7</name>
    <dbReference type="NCBI Taxonomy" id="2825561"/>
    <lineage>
        <taxon>Viruses</taxon>
        <taxon>Duplodnaviria</taxon>
        <taxon>Heunggongvirae</taxon>
        <taxon>Uroviricota</taxon>
        <taxon>Caudoviricetes</taxon>
    </lineage>
</organism>
<accession>A0A8S5PRN0</accession>
<protein>
    <submittedName>
        <fullName evidence="1">Uncharacterized protein</fullName>
    </submittedName>
</protein>
<name>A0A8S5PRN0_9CAUD</name>
<proteinExistence type="predicted"/>
<reference evidence="1" key="1">
    <citation type="journal article" date="2021" name="Proc. Natl. Acad. Sci. U.S.A.">
        <title>A Catalog of Tens of Thousands of Viruses from Human Metagenomes Reveals Hidden Associations with Chronic Diseases.</title>
        <authorList>
            <person name="Tisza M.J."/>
            <person name="Buck C.B."/>
        </authorList>
    </citation>
    <scope>NUCLEOTIDE SEQUENCE</scope>
    <source>
        <strain evidence="1">CtZro7</strain>
    </source>
</reference>
<dbReference type="EMBL" id="BK015483">
    <property type="protein sequence ID" value="DAE09157.1"/>
    <property type="molecule type" value="Genomic_DNA"/>
</dbReference>
<sequence length="44" mass="5155">MSTRRIECKGAAFMERVFAKMQEMYTHVEFLSYDGKFLTVAFIA</sequence>
<evidence type="ECO:0000313" key="1">
    <source>
        <dbReference type="EMBL" id="DAE09157.1"/>
    </source>
</evidence>